<dbReference type="Pfam" id="PF07681">
    <property type="entry name" value="DoxX"/>
    <property type="match status" value="1"/>
</dbReference>
<dbReference type="PANTHER" id="PTHR36974:SF1">
    <property type="entry name" value="DOXX FAMILY MEMBRANE PROTEIN"/>
    <property type="match status" value="1"/>
</dbReference>
<evidence type="ECO:0000256" key="2">
    <source>
        <dbReference type="ARBA" id="ARBA00022692"/>
    </source>
</evidence>
<dbReference type="InterPro" id="IPR032808">
    <property type="entry name" value="DoxX"/>
</dbReference>
<evidence type="ECO:0000313" key="7">
    <source>
        <dbReference type="Proteomes" id="UP000190230"/>
    </source>
</evidence>
<keyword evidence="4 5" id="KW-0472">Membrane</keyword>
<keyword evidence="7" id="KW-1185">Reference proteome</keyword>
<dbReference type="Proteomes" id="UP000190230">
    <property type="component" value="Unassembled WGS sequence"/>
</dbReference>
<evidence type="ECO:0000313" key="6">
    <source>
        <dbReference type="EMBL" id="SKB30002.1"/>
    </source>
</evidence>
<dbReference type="AlphaFoldDB" id="A0A1T5A4S8"/>
<keyword evidence="3 5" id="KW-1133">Transmembrane helix</keyword>
<comment type="subcellular location">
    <subcellularLocation>
        <location evidence="1">Membrane</location>
        <topology evidence="1">Multi-pass membrane protein</topology>
    </subcellularLocation>
</comment>
<organism evidence="6 7">
    <name type="scientific">Salegentibacter holothuriorum</name>
    <dbReference type="NCBI Taxonomy" id="241145"/>
    <lineage>
        <taxon>Bacteria</taxon>
        <taxon>Pseudomonadati</taxon>
        <taxon>Bacteroidota</taxon>
        <taxon>Flavobacteriia</taxon>
        <taxon>Flavobacteriales</taxon>
        <taxon>Flavobacteriaceae</taxon>
        <taxon>Salegentibacter</taxon>
    </lineage>
</organism>
<proteinExistence type="predicted"/>
<evidence type="ECO:0000256" key="1">
    <source>
        <dbReference type="ARBA" id="ARBA00004141"/>
    </source>
</evidence>
<feature type="transmembrane region" description="Helical" evidence="5">
    <location>
        <begin position="132"/>
        <end position="151"/>
    </location>
</feature>
<reference evidence="7" key="1">
    <citation type="submission" date="2017-02" db="EMBL/GenBank/DDBJ databases">
        <authorList>
            <person name="Varghese N."/>
            <person name="Submissions S."/>
        </authorList>
    </citation>
    <scope>NUCLEOTIDE SEQUENCE [LARGE SCALE GENOMIC DNA]</scope>
    <source>
        <strain evidence="7">DSM 23405</strain>
    </source>
</reference>
<feature type="transmembrane region" description="Helical" evidence="5">
    <location>
        <begin position="92"/>
        <end position="112"/>
    </location>
</feature>
<feature type="transmembrane region" description="Helical" evidence="5">
    <location>
        <begin position="66"/>
        <end position="85"/>
    </location>
</feature>
<feature type="transmembrane region" description="Helical" evidence="5">
    <location>
        <begin position="20"/>
        <end position="42"/>
    </location>
</feature>
<sequence>MHRARFNFVRYKMKIMKRKVETTLTQNIFRILLALFMIYAGFSHLTFNRIDFQAQVPDWVPLSKDLVVVLSGIVEMALGLALLFWKKQRVVIGWALAVFFILIFPGNVAQYLDGKDAFGALNSDRARLIRLFFQPVLIAWALWASGAWKAWRNSKK</sequence>
<protein>
    <submittedName>
        <fullName evidence="6">Uncharacterized membrane protein</fullName>
    </submittedName>
</protein>
<name>A0A1T5A4S8_9FLAO</name>
<accession>A0A1T5A4S8</accession>
<evidence type="ECO:0000256" key="4">
    <source>
        <dbReference type="ARBA" id="ARBA00023136"/>
    </source>
</evidence>
<dbReference type="EMBL" id="FUYY01000001">
    <property type="protein sequence ID" value="SKB30002.1"/>
    <property type="molecule type" value="Genomic_DNA"/>
</dbReference>
<evidence type="ECO:0000256" key="5">
    <source>
        <dbReference type="SAM" id="Phobius"/>
    </source>
</evidence>
<gene>
    <name evidence="6" type="ORF">SAMN05660776_0187</name>
</gene>
<evidence type="ECO:0000256" key="3">
    <source>
        <dbReference type="ARBA" id="ARBA00022989"/>
    </source>
</evidence>
<dbReference type="PANTHER" id="PTHR36974">
    <property type="entry name" value="MEMBRANE PROTEIN-RELATED"/>
    <property type="match status" value="1"/>
</dbReference>
<dbReference type="GO" id="GO:0016020">
    <property type="term" value="C:membrane"/>
    <property type="evidence" value="ECO:0007669"/>
    <property type="project" value="UniProtKB-SubCell"/>
</dbReference>
<dbReference type="STRING" id="241145.SAMN05660776_0187"/>
<keyword evidence="2 5" id="KW-0812">Transmembrane</keyword>